<evidence type="ECO:0000313" key="1">
    <source>
        <dbReference type="EMBL" id="PAV95117.1"/>
    </source>
</evidence>
<dbReference type="PANTHER" id="PTHR40590">
    <property type="entry name" value="CYTOPLASMIC PROTEIN-RELATED"/>
    <property type="match status" value="1"/>
</dbReference>
<dbReference type="Pfam" id="PF01963">
    <property type="entry name" value="TraB_PrgY_gumN"/>
    <property type="match status" value="1"/>
</dbReference>
<protein>
    <submittedName>
        <fullName evidence="1">Conjugal transfer protein TraB</fullName>
    </submittedName>
</protein>
<evidence type="ECO:0000313" key="2">
    <source>
        <dbReference type="Proteomes" id="UP000218796"/>
    </source>
</evidence>
<dbReference type="Proteomes" id="UP000218796">
    <property type="component" value="Unassembled WGS sequence"/>
</dbReference>
<reference evidence="1 2" key="1">
    <citation type="submission" date="2017-08" db="EMBL/GenBank/DDBJ databases">
        <title>Draft Genome Sequence of Hafnia alvei CITHA-6 Isolated from Raw Bovine Milk.</title>
        <authorList>
            <person name="Culligan E.P."/>
            <person name="Mcsweeney A."/>
            <person name="O'Doherty C."/>
            <person name="Gleeson E."/>
            <person name="O'Riordan D."/>
            <person name="Sleator R.D."/>
        </authorList>
    </citation>
    <scope>NUCLEOTIDE SEQUENCE [LARGE SCALE GENOMIC DNA]</scope>
    <source>
        <strain evidence="1 2">CITHA-6</strain>
    </source>
</reference>
<accession>A0A2A2M8T2</accession>
<gene>
    <name evidence="1" type="ORF">CJD50_16835</name>
</gene>
<dbReference type="OrthoDB" id="357294at2"/>
<keyword evidence="2" id="KW-1185">Reference proteome</keyword>
<proteinExistence type="predicted"/>
<dbReference type="CDD" id="cd14789">
    <property type="entry name" value="Tiki"/>
    <property type="match status" value="1"/>
</dbReference>
<comment type="caution">
    <text evidence="1">The sequence shown here is derived from an EMBL/GenBank/DDBJ whole genome shotgun (WGS) entry which is preliminary data.</text>
</comment>
<dbReference type="InterPro" id="IPR047111">
    <property type="entry name" value="YbaP-like"/>
</dbReference>
<dbReference type="InterPro" id="IPR002816">
    <property type="entry name" value="TraB/PrgY/GumN_fam"/>
</dbReference>
<dbReference type="AlphaFoldDB" id="A0A2A2M8T2"/>
<organism evidence="1 2">
    <name type="scientific">Hafnia paralvei</name>
    <dbReference type="NCBI Taxonomy" id="546367"/>
    <lineage>
        <taxon>Bacteria</taxon>
        <taxon>Pseudomonadati</taxon>
        <taxon>Pseudomonadota</taxon>
        <taxon>Gammaproteobacteria</taxon>
        <taxon>Enterobacterales</taxon>
        <taxon>Hafniaceae</taxon>
        <taxon>Hafnia</taxon>
    </lineage>
</organism>
<sequence length="270" mass="30310">MKHWLRKLALWLGIVPTTTYAYPALDIHLQGGVNLHLVGSIHMGTENMSPLPDALIQRLKQADALIVEADITHSSPSFETPETETPLEFHLSHEQWLQVQQRCQETGIPVSAVQYFPAWRTALTLQAQQAHQLGLRSEYGIDYQMLRFAQQRALHVIELEGADTQMALLHSLPNNGIVLLQDTLTHWHTNARLLQTLISGWISPTESISTTDLPSTFSDELYQVLMGDRNQKWQKMLLALPAGNYVVAVGALHLYSEGNLPELLAPYTAH</sequence>
<dbReference type="RefSeq" id="WP_008814230.1">
    <property type="nucleotide sequence ID" value="NZ_CAUFSP010000043.1"/>
</dbReference>
<dbReference type="EMBL" id="NQMS01000008">
    <property type="protein sequence ID" value="PAV95117.1"/>
    <property type="molecule type" value="Genomic_DNA"/>
</dbReference>
<dbReference type="PANTHER" id="PTHR40590:SF1">
    <property type="entry name" value="CYTOPLASMIC PROTEIN"/>
    <property type="match status" value="1"/>
</dbReference>
<name>A0A2A2M8T2_9GAMM</name>